<organism evidence="1 2">
    <name type="scientific">Phaseolus coccineus</name>
    <name type="common">Scarlet runner bean</name>
    <name type="synonym">Phaseolus multiflorus</name>
    <dbReference type="NCBI Taxonomy" id="3886"/>
    <lineage>
        <taxon>Eukaryota</taxon>
        <taxon>Viridiplantae</taxon>
        <taxon>Streptophyta</taxon>
        <taxon>Embryophyta</taxon>
        <taxon>Tracheophyta</taxon>
        <taxon>Spermatophyta</taxon>
        <taxon>Magnoliopsida</taxon>
        <taxon>eudicotyledons</taxon>
        <taxon>Gunneridae</taxon>
        <taxon>Pentapetalae</taxon>
        <taxon>rosids</taxon>
        <taxon>fabids</taxon>
        <taxon>Fabales</taxon>
        <taxon>Fabaceae</taxon>
        <taxon>Papilionoideae</taxon>
        <taxon>50 kb inversion clade</taxon>
        <taxon>NPAAA clade</taxon>
        <taxon>indigoferoid/millettioid clade</taxon>
        <taxon>Phaseoleae</taxon>
        <taxon>Phaseolus</taxon>
    </lineage>
</organism>
<evidence type="ECO:0000313" key="1">
    <source>
        <dbReference type="EMBL" id="KAK7352936.1"/>
    </source>
</evidence>
<keyword evidence="2" id="KW-1185">Reference proteome</keyword>
<dbReference type="EMBL" id="JAYMYR010000007">
    <property type="protein sequence ID" value="KAK7352936.1"/>
    <property type="molecule type" value="Genomic_DNA"/>
</dbReference>
<reference evidence="1 2" key="1">
    <citation type="submission" date="2024-01" db="EMBL/GenBank/DDBJ databases">
        <title>The genomes of 5 underutilized Papilionoideae crops provide insights into root nodulation and disease resistanc.</title>
        <authorList>
            <person name="Jiang F."/>
        </authorList>
    </citation>
    <scope>NUCLEOTIDE SEQUENCE [LARGE SCALE GENOMIC DNA]</scope>
    <source>
        <strain evidence="1">JINMINGXINNONG_FW02</strain>
        <tissue evidence="1">Leaves</tissue>
    </source>
</reference>
<dbReference type="AlphaFoldDB" id="A0AAN9MEA2"/>
<accession>A0AAN9MEA2</accession>
<protein>
    <submittedName>
        <fullName evidence="1">Uncharacterized protein</fullName>
    </submittedName>
</protein>
<evidence type="ECO:0000313" key="2">
    <source>
        <dbReference type="Proteomes" id="UP001374584"/>
    </source>
</evidence>
<gene>
    <name evidence="1" type="ORF">VNO80_18367</name>
</gene>
<comment type="caution">
    <text evidence="1">The sequence shown here is derived from an EMBL/GenBank/DDBJ whole genome shotgun (WGS) entry which is preliminary data.</text>
</comment>
<dbReference type="Proteomes" id="UP001374584">
    <property type="component" value="Unassembled WGS sequence"/>
</dbReference>
<proteinExistence type="predicted"/>
<name>A0AAN9MEA2_PHACN</name>
<sequence length="77" mass="8625">MEENNTLLIFSCSCYCSSCSATCNDPYALSLKQSPVYVFVSSHSIRYSFTSLVLEEIICILWSVVVWGREAAISNFP</sequence>